<dbReference type="AlphaFoldDB" id="A0A1G5DYG7"/>
<sequence>MKKRIISILALALVFTGCSFNNSNSDSDTADALASMFADEEEIDTGANSTAAKDTSSVGNAADDSSSKAATKDRIGAPGSDNVVSDKPVGIFSREYTEEIDGQEIKGIYSVTFNEDGTGSLTFQDTVKITWADGKITTEGGDTYEYEYKASTDVLRIKEESGWEDYCKK</sequence>
<reference evidence="4" key="1">
    <citation type="submission" date="2016-10" db="EMBL/GenBank/DDBJ databases">
        <authorList>
            <person name="Varghese N."/>
            <person name="Submissions S."/>
        </authorList>
    </citation>
    <scope>NUCLEOTIDE SEQUENCE [LARGE SCALE GENOMIC DNA]</scope>
    <source>
        <strain evidence="4">XBD2006</strain>
    </source>
</reference>
<dbReference type="OrthoDB" id="9927141at2"/>
<evidence type="ECO:0000256" key="2">
    <source>
        <dbReference type="SAM" id="SignalP"/>
    </source>
</evidence>
<feature type="region of interest" description="Disordered" evidence="1">
    <location>
        <begin position="44"/>
        <end position="82"/>
    </location>
</feature>
<feature type="compositionally biased region" description="Polar residues" evidence="1">
    <location>
        <begin position="46"/>
        <end position="59"/>
    </location>
</feature>
<evidence type="ECO:0008006" key="5">
    <source>
        <dbReference type="Google" id="ProtNLM"/>
    </source>
</evidence>
<accession>A0A1G5DYG7</accession>
<feature type="signal peptide" evidence="2">
    <location>
        <begin position="1"/>
        <end position="21"/>
    </location>
</feature>
<evidence type="ECO:0000313" key="3">
    <source>
        <dbReference type="EMBL" id="SCY19772.1"/>
    </source>
</evidence>
<name>A0A1G5DYG7_9FIRM</name>
<protein>
    <recommendedName>
        <fullName evidence="5">Lipoprotein</fullName>
    </recommendedName>
</protein>
<organism evidence="3 4">
    <name type="scientific">Butyrivibrio hungatei</name>
    <dbReference type="NCBI Taxonomy" id="185008"/>
    <lineage>
        <taxon>Bacteria</taxon>
        <taxon>Bacillati</taxon>
        <taxon>Bacillota</taxon>
        <taxon>Clostridia</taxon>
        <taxon>Lachnospirales</taxon>
        <taxon>Lachnospiraceae</taxon>
        <taxon>Butyrivibrio</taxon>
    </lineage>
</organism>
<dbReference type="Proteomes" id="UP000183047">
    <property type="component" value="Unassembled WGS sequence"/>
</dbReference>
<dbReference type="EMBL" id="FMUR01000009">
    <property type="protein sequence ID" value="SCY19772.1"/>
    <property type="molecule type" value="Genomic_DNA"/>
</dbReference>
<gene>
    <name evidence="3" type="ORF">SAMN02910451_01722</name>
</gene>
<dbReference type="PROSITE" id="PS51257">
    <property type="entry name" value="PROKAR_LIPOPROTEIN"/>
    <property type="match status" value="1"/>
</dbReference>
<dbReference type="RefSeq" id="WP_074462323.1">
    <property type="nucleotide sequence ID" value="NZ_FMUR01000009.1"/>
</dbReference>
<proteinExistence type="predicted"/>
<keyword evidence="2" id="KW-0732">Signal</keyword>
<keyword evidence="4" id="KW-1185">Reference proteome</keyword>
<evidence type="ECO:0000313" key="4">
    <source>
        <dbReference type="Proteomes" id="UP000183047"/>
    </source>
</evidence>
<evidence type="ECO:0000256" key="1">
    <source>
        <dbReference type="SAM" id="MobiDB-lite"/>
    </source>
</evidence>
<feature type="chain" id="PRO_5039278947" description="Lipoprotein" evidence="2">
    <location>
        <begin position="22"/>
        <end position="169"/>
    </location>
</feature>